<organism evidence="6 7">
    <name type="scientific">Acorus calamus</name>
    <name type="common">Sweet flag</name>
    <dbReference type="NCBI Taxonomy" id="4465"/>
    <lineage>
        <taxon>Eukaryota</taxon>
        <taxon>Viridiplantae</taxon>
        <taxon>Streptophyta</taxon>
        <taxon>Embryophyta</taxon>
        <taxon>Tracheophyta</taxon>
        <taxon>Spermatophyta</taxon>
        <taxon>Magnoliopsida</taxon>
        <taxon>Liliopsida</taxon>
        <taxon>Acoraceae</taxon>
        <taxon>Acorus</taxon>
    </lineage>
</organism>
<evidence type="ECO:0000256" key="4">
    <source>
        <dbReference type="SAM" id="MobiDB-lite"/>
    </source>
</evidence>
<dbReference type="InterPro" id="IPR045895">
    <property type="entry name" value="bHLH91-like"/>
</dbReference>
<dbReference type="Gene3D" id="4.10.280.10">
    <property type="entry name" value="Helix-loop-helix DNA-binding domain"/>
    <property type="match status" value="1"/>
</dbReference>
<dbReference type="InterPro" id="IPR036638">
    <property type="entry name" value="HLH_DNA-bd_sf"/>
</dbReference>
<feature type="region of interest" description="Disordered" evidence="4">
    <location>
        <begin position="226"/>
        <end position="245"/>
    </location>
</feature>
<reference evidence="6" key="2">
    <citation type="submission" date="2023-06" db="EMBL/GenBank/DDBJ databases">
        <authorList>
            <person name="Ma L."/>
            <person name="Liu K.-W."/>
            <person name="Li Z."/>
            <person name="Hsiao Y.-Y."/>
            <person name="Qi Y."/>
            <person name="Fu T."/>
            <person name="Tang G."/>
            <person name="Zhang D."/>
            <person name="Sun W.-H."/>
            <person name="Liu D.-K."/>
            <person name="Li Y."/>
            <person name="Chen G.-Z."/>
            <person name="Liu X.-D."/>
            <person name="Liao X.-Y."/>
            <person name="Jiang Y.-T."/>
            <person name="Yu X."/>
            <person name="Hao Y."/>
            <person name="Huang J."/>
            <person name="Zhao X.-W."/>
            <person name="Ke S."/>
            <person name="Chen Y.-Y."/>
            <person name="Wu W.-L."/>
            <person name="Hsu J.-L."/>
            <person name="Lin Y.-F."/>
            <person name="Huang M.-D."/>
            <person name="Li C.-Y."/>
            <person name="Huang L."/>
            <person name="Wang Z.-W."/>
            <person name="Zhao X."/>
            <person name="Zhong W.-Y."/>
            <person name="Peng D.-H."/>
            <person name="Ahmad S."/>
            <person name="Lan S."/>
            <person name="Zhang J.-S."/>
            <person name="Tsai W.-C."/>
            <person name="Van De Peer Y."/>
            <person name="Liu Z.-J."/>
        </authorList>
    </citation>
    <scope>NUCLEOTIDE SEQUENCE</scope>
    <source>
        <strain evidence="6">CP</strain>
        <tissue evidence="6">Leaves</tissue>
    </source>
</reference>
<feature type="domain" description="BHLH" evidence="5">
    <location>
        <begin position="202"/>
        <end position="227"/>
    </location>
</feature>
<keyword evidence="3" id="KW-0804">Transcription</keyword>
<dbReference type="PANTHER" id="PTHR46834:SF1">
    <property type="entry name" value="TRANSCRIPTION FACTOR BHLH10"/>
    <property type="match status" value="1"/>
</dbReference>
<comment type="similarity">
    <text evidence="1">Belongs to the bHLH protein family.</text>
</comment>
<evidence type="ECO:0000256" key="1">
    <source>
        <dbReference type="ARBA" id="ARBA00005510"/>
    </source>
</evidence>
<comment type="caution">
    <text evidence="6">The sequence shown here is derived from an EMBL/GenBank/DDBJ whole genome shotgun (WGS) entry which is preliminary data.</text>
</comment>
<dbReference type="EMBL" id="JAUJYO010000020">
    <property type="protein sequence ID" value="KAK1285673.1"/>
    <property type="molecule type" value="Genomic_DNA"/>
</dbReference>
<evidence type="ECO:0000313" key="7">
    <source>
        <dbReference type="Proteomes" id="UP001180020"/>
    </source>
</evidence>
<name>A0AAV9C9C2_ACOCL</name>
<protein>
    <submittedName>
        <fullName evidence="6">Autophagy-related protein 3</fullName>
    </submittedName>
</protein>
<evidence type="ECO:0000313" key="6">
    <source>
        <dbReference type="EMBL" id="KAK1285673.1"/>
    </source>
</evidence>
<proteinExistence type="inferred from homology"/>
<feature type="region of interest" description="Disordered" evidence="4">
    <location>
        <begin position="318"/>
        <end position="342"/>
    </location>
</feature>
<dbReference type="Pfam" id="PF00010">
    <property type="entry name" value="HLH"/>
    <property type="match status" value="1"/>
</dbReference>
<dbReference type="InterPro" id="IPR011598">
    <property type="entry name" value="bHLH_dom"/>
</dbReference>
<reference evidence="6" key="1">
    <citation type="journal article" date="2023" name="Nat. Commun.">
        <title>Diploid and tetraploid genomes of Acorus and the evolution of monocots.</title>
        <authorList>
            <person name="Ma L."/>
            <person name="Liu K.W."/>
            <person name="Li Z."/>
            <person name="Hsiao Y.Y."/>
            <person name="Qi Y."/>
            <person name="Fu T."/>
            <person name="Tang G.D."/>
            <person name="Zhang D."/>
            <person name="Sun W.H."/>
            <person name="Liu D.K."/>
            <person name="Li Y."/>
            <person name="Chen G.Z."/>
            <person name="Liu X.D."/>
            <person name="Liao X.Y."/>
            <person name="Jiang Y.T."/>
            <person name="Yu X."/>
            <person name="Hao Y."/>
            <person name="Huang J."/>
            <person name="Zhao X.W."/>
            <person name="Ke S."/>
            <person name="Chen Y.Y."/>
            <person name="Wu W.L."/>
            <person name="Hsu J.L."/>
            <person name="Lin Y.F."/>
            <person name="Huang M.D."/>
            <person name="Li C.Y."/>
            <person name="Huang L."/>
            <person name="Wang Z.W."/>
            <person name="Zhao X."/>
            <person name="Zhong W.Y."/>
            <person name="Peng D.H."/>
            <person name="Ahmad S."/>
            <person name="Lan S."/>
            <person name="Zhang J.S."/>
            <person name="Tsai W.C."/>
            <person name="Van de Peer Y."/>
            <person name="Liu Z.J."/>
        </authorList>
    </citation>
    <scope>NUCLEOTIDE SEQUENCE</scope>
    <source>
        <strain evidence="6">CP</strain>
    </source>
</reference>
<evidence type="ECO:0000259" key="5">
    <source>
        <dbReference type="Pfam" id="PF00010"/>
    </source>
</evidence>
<keyword evidence="2" id="KW-0805">Transcription regulation</keyword>
<dbReference type="GO" id="GO:0006355">
    <property type="term" value="P:regulation of DNA-templated transcription"/>
    <property type="evidence" value="ECO:0007669"/>
    <property type="project" value="InterPro"/>
</dbReference>
<evidence type="ECO:0000256" key="2">
    <source>
        <dbReference type="ARBA" id="ARBA00023015"/>
    </source>
</evidence>
<dbReference type="GO" id="GO:0048658">
    <property type="term" value="P:anther wall tapetum development"/>
    <property type="evidence" value="ECO:0007669"/>
    <property type="project" value="InterPro"/>
</dbReference>
<dbReference type="GO" id="GO:0046983">
    <property type="term" value="F:protein dimerization activity"/>
    <property type="evidence" value="ECO:0007669"/>
    <property type="project" value="InterPro"/>
</dbReference>
<dbReference type="AlphaFoldDB" id="A0AAV9C9C2"/>
<feature type="compositionally biased region" description="Basic and acidic residues" evidence="4">
    <location>
        <begin position="321"/>
        <end position="342"/>
    </location>
</feature>
<accession>A0AAV9C9C2</accession>
<sequence length="342" mass="37975">MMYEESNYYETIGGAIDVQTITDYSTLPVMDNNNNNNNINNTSEEDDNPQTLLPTCFSTMEGGGNGGGFDVEQEFNNPFIHQSQPDWAAADFGFAPPPPDLLNLLQLPPPPPILHDPSLQMGFPPPPQPQQPNHLLRELFHSLPQDYGLMRSSGGYYDVLEGQFESSVLEFGRESSAAEAVAGEMVMMVGRGGGGDGRGSFATERQRREQLNEKYRALKSLVPNPTKMAMDSQSTPKFPKGERDEVDEEMTLTQKIHGLYKGTVEKVTKHRMVSTFKEKGVLSVNEFVLAGVLVIGDNIHEAAGGEYLVDDEDEWVATHGNPKDSRSRMEEFRERALEIRSS</sequence>
<dbReference type="PANTHER" id="PTHR46834">
    <property type="entry name" value="TRANSCRIPTION FACTOR BHLH91"/>
    <property type="match status" value="1"/>
</dbReference>
<gene>
    <name evidence="6" type="primary">ATG3</name>
    <name evidence="6" type="ORF">QJS10_CPB20g01138</name>
</gene>
<evidence type="ECO:0000256" key="3">
    <source>
        <dbReference type="ARBA" id="ARBA00023163"/>
    </source>
</evidence>
<dbReference type="SUPFAM" id="SSF47459">
    <property type="entry name" value="HLH, helix-loop-helix DNA-binding domain"/>
    <property type="match status" value="1"/>
</dbReference>
<keyword evidence="7" id="KW-1185">Reference proteome</keyword>
<dbReference type="Proteomes" id="UP001180020">
    <property type="component" value="Unassembled WGS sequence"/>
</dbReference>